<sequence>MEQSRAPLNVNNNMAEHPVRKMDAIPPVKYSSTLPHPRKGVWGAGSRLIPSLTTGKELRQEHEFMVQNCSSTEEKVTCQLKMLRRELKAMRMQDQLLLRQLLRIYAMINDIYGNVHGLSPSNQHKAPIMPDEVTDLLTQSGHLDIRDIVSRLSPLRRRRGSDPETVYGDVTAILDSEESDVDDVFSMSCPIFI</sequence>
<dbReference type="AlphaFoldDB" id="A0A914BCT3"/>
<dbReference type="OrthoDB" id="10340391at2759"/>
<evidence type="ECO:0000313" key="1">
    <source>
        <dbReference type="EnsemblMetazoa" id="XP_038073811.1"/>
    </source>
</evidence>
<name>A0A914BCT3_PATMI</name>
<evidence type="ECO:0000313" key="2">
    <source>
        <dbReference type="Proteomes" id="UP000887568"/>
    </source>
</evidence>
<proteinExistence type="predicted"/>
<reference evidence="1" key="1">
    <citation type="submission" date="2022-11" db="UniProtKB">
        <authorList>
            <consortium name="EnsemblMetazoa"/>
        </authorList>
    </citation>
    <scope>IDENTIFICATION</scope>
</reference>
<dbReference type="RefSeq" id="XP_038073811.1">
    <property type="nucleotide sequence ID" value="XM_038217883.1"/>
</dbReference>
<accession>A0A914BCT3</accession>
<keyword evidence="2" id="KW-1185">Reference proteome</keyword>
<protein>
    <submittedName>
        <fullName evidence="1">Uncharacterized protein</fullName>
    </submittedName>
</protein>
<dbReference type="EnsemblMetazoa" id="XM_038217883.1">
    <property type="protein sequence ID" value="XP_038073811.1"/>
    <property type="gene ID" value="LOC119741928"/>
</dbReference>
<dbReference type="OMA" id="AMRMQDQ"/>
<dbReference type="Proteomes" id="UP000887568">
    <property type="component" value="Unplaced"/>
</dbReference>
<organism evidence="1 2">
    <name type="scientific">Patiria miniata</name>
    <name type="common">Bat star</name>
    <name type="synonym">Asterina miniata</name>
    <dbReference type="NCBI Taxonomy" id="46514"/>
    <lineage>
        <taxon>Eukaryota</taxon>
        <taxon>Metazoa</taxon>
        <taxon>Echinodermata</taxon>
        <taxon>Eleutherozoa</taxon>
        <taxon>Asterozoa</taxon>
        <taxon>Asteroidea</taxon>
        <taxon>Valvatacea</taxon>
        <taxon>Valvatida</taxon>
        <taxon>Asterinidae</taxon>
        <taxon>Patiria</taxon>
    </lineage>
</organism>
<dbReference type="GeneID" id="119741928"/>